<gene>
    <name evidence="11" type="ORF">MNBD_ALPHA11-2470</name>
</gene>
<dbReference type="PIRSF" id="PIRSF003128">
    <property type="entry name" value="RecN"/>
    <property type="match status" value="1"/>
</dbReference>
<evidence type="ECO:0000256" key="4">
    <source>
        <dbReference type="ARBA" id="ARBA00022741"/>
    </source>
</evidence>
<dbReference type="GO" id="GO:0006281">
    <property type="term" value="P:DNA repair"/>
    <property type="evidence" value="ECO:0007669"/>
    <property type="project" value="UniProtKB-KW"/>
</dbReference>
<evidence type="ECO:0000256" key="3">
    <source>
        <dbReference type="ARBA" id="ARBA00021315"/>
    </source>
</evidence>
<evidence type="ECO:0000256" key="7">
    <source>
        <dbReference type="ARBA" id="ARBA00023204"/>
    </source>
</evidence>
<feature type="coiled-coil region" evidence="9">
    <location>
        <begin position="321"/>
        <end position="348"/>
    </location>
</feature>
<comment type="function">
    <text evidence="1">May be involved in recombinational repair of damaged DNA.</text>
</comment>
<dbReference type="GO" id="GO:0005524">
    <property type="term" value="F:ATP binding"/>
    <property type="evidence" value="ECO:0007669"/>
    <property type="project" value="UniProtKB-KW"/>
</dbReference>
<feature type="coiled-coil region" evidence="9">
    <location>
        <begin position="204"/>
        <end position="233"/>
    </location>
</feature>
<evidence type="ECO:0000256" key="8">
    <source>
        <dbReference type="ARBA" id="ARBA00033408"/>
    </source>
</evidence>
<evidence type="ECO:0000313" key="11">
    <source>
        <dbReference type="EMBL" id="VAW23946.1"/>
    </source>
</evidence>
<keyword evidence="4" id="KW-0547">Nucleotide-binding</keyword>
<keyword evidence="9" id="KW-0175">Coiled coil</keyword>
<comment type="similarity">
    <text evidence="2">Belongs to the RecN family.</text>
</comment>
<dbReference type="GO" id="GO:0009432">
    <property type="term" value="P:SOS response"/>
    <property type="evidence" value="ECO:0007669"/>
    <property type="project" value="TreeGrafter"/>
</dbReference>
<evidence type="ECO:0000256" key="5">
    <source>
        <dbReference type="ARBA" id="ARBA00022763"/>
    </source>
</evidence>
<feature type="domain" description="RecF/RecN/SMC N-terminal" evidence="10">
    <location>
        <begin position="24"/>
        <end position="513"/>
    </location>
</feature>
<keyword evidence="6" id="KW-0067">ATP-binding</keyword>
<protein>
    <recommendedName>
        <fullName evidence="3">DNA repair protein RecN</fullName>
    </recommendedName>
    <alternativeName>
        <fullName evidence="8">Recombination protein N</fullName>
    </alternativeName>
</protein>
<sequence>MLCLRDIVETMLTGLNVRNIVLIDRLDINFQAGLCVLTGETGAGKSILLDSLMLALGGRGDQKLVRKGSESGQVSAVFSVAFEHEAREMVRQNQLDDDDELILRRVQYLDGRTKALINDQPVSASLLKKIGQLLVEIHGQHDERAMVDDKSHRNLLDVFGGHRDILGRTIKNYGKLTETTAALEACEVIVEAAKRDEEFARFSVEELSKLNAKVGEENELAEKRRLMMALEKAAGEVSDADEILNGGSSPSAVLANLLRRLQRKEDGEQGLFTPLVETLDASLIALEQAGEALEDIKRKLDFDPNELNDVEERLFALRAMARKHDVACDGLENVLESYQNELAAIKSGDDDLKILRAQMQQALHDYKSSATKLSVKRANAAKAIELAIANELPDLKLGAAKFIVDHQIDETKISSNGFDRIAFHVQTNPGTMPGPILKVASGGELSRFLLALKVVLADKGSAPVLIFDEIDTGVGGAVADAMGRRLERLAKSVQVLSVTHAPQVAARASQHMLIEKNLIAGGDMVNTQVRELENEARGEEIARMLAGAKVSDEARAAARRLLLEVG</sequence>
<dbReference type="Gene3D" id="3.40.50.300">
    <property type="entry name" value="P-loop containing nucleotide triphosphate hydrolases"/>
    <property type="match status" value="2"/>
</dbReference>
<dbReference type="PANTHER" id="PTHR11059:SF0">
    <property type="entry name" value="DNA REPAIR PROTEIN RECN"/>
    <property type="match status" value="1"/>
</dbReference>
<dbReference type="InterPro" id="IPR003395">
    <property type="entry name" value="RecF/RecN/SMC_N"/>
</dbReference>
<dbReference type="InterPro" id="IPR027417">
    <property type="entry name" value="P-loop_NTPase"/>
</dbReference>
<dbReference type="PANTHER" id="PTHR11059">
    <property type="entry name" value="DNA REPAIR PROTEIN RECN"/>
    <property type="match status" value="1"/>
</dbReference>
<dbReference type="NCBIfam" id="TIGR00634">
    <property type="entry name" value="recN"/>
    <property type="match status" value="1"/>
</dbReference>
<keyword evidence="5" id="KW-0227">DNA damage</keyword>
<dbReference type="GO" id="GO:0043590">
    <property type="term" value="C:bacterial nucleoid"/>
    <property type="evidence" value="ECO:0007669"/>
    <property type="project" value="TreeGrafter"/>
</dbReference>
<name>A0A3B0UW23_9ZZZZ</name>
<dbReference type="InterPro" id="IPR004604">
    <property type="entry name" value="DNA_recomb/repair_RecN"/>
</dbReference>
<proteinExistence type="inferred from homology"/>
<dbReference type="AlphaFoldDB" id="A0A3B0UW23"/>
<evidence type="ECO:0000256" key="1">
    <source>
        <dbReference type="ARBA" id="ARBA00003618"/>
    </source>
</evidence>
<dbReference type="GO" id="GO:0006310">
    <property type="term" value="P:DNA recombination"/>
    <property type="evidence" value="ECO:0007669"/>
    <property type="project" value="InterPro"/>
</dbReference>
<evidence type="ECO:0000256" key="9">
    <source>
        <dbReference type="SAM" id="Coils"/>
    </source>
</evidence>
<keyword evidence="7" id="KW-0234">DNA repair</keyword>
<dbReference type="EMBL" id="UOEQ01000495">
    <property type="protein sequence ID" value="VAW23946.1"/>
    <property type="molecule type" value="Genomic_DNA"/>
</dbReference>
<organism evidence="11">
    <name type="scientific">hydrothermal vent metagenome</name>
    <dbReference type="NCBI Taxonomy" id="652676"/>
    <lineage>
        <taxon>unclassified sequences</taxon>
        <taxon>metagenomes</taxon>
        <taxon>ecological metagenomes</taxon>
    </lineage>
</organism>
<reference evidence="11" key="1">
    <citation type="submission" date="2018-06" db="EMBL/GenBank/DDBJ databases">
        <authorList>
            <person name="Zhirakovskaya E."/>
        </authorList>
    </citation>
    <scope>NUCLEOTIDE SEQUENCE</scope>
</reference>
<evidence type="ECO:0000256" key="2">
    <source>
        <dbReference type="ARBA" id="ARBA00009441"/>
    </source>
</evidence>
<dbReference type="CDD" id="cd03241">
    <property type="entry name" value="ABC_RecN"/>
    <property type="match status" value="2"/>
</dbReference>
<accession>A0A3B0UW23</accession>
<evidence type="ECO:0000259" key="10">
    <source>
        <dbReference type="Pfam" id="PF02463"/>
    </source>
</evidence>
<dbReference type="Pfam" id="PF02463">
    <property type="entry name" value="SMC_N"/>
    <property type="match status" value="1"/>
</dbReference>
<evidence type="ECO:0000256" key="6">
    <source>
        <dbReference type="ARBA" id="ARBA00022840"/>
    </source>
</evidence>
<dbReference type="FunFam" id="3.40.50.300:FF:000356">
    <property type="entry name" value="DNA repair protein RecN"/>
    <property type="match status" value="1"/>
</dbReference>
<dbReference type="SUPFAM" id="SSF52540">
    <property type="entry name" value="P-loop containing nucleoside triphosphate hydrolases"/>
    <property type="match status" value="2"/>
</dbReference>